<name>A0A919PQV4_9ACTN</name>
<proteinExistence type="predicted"/>
<reference evidence="1" key="1">
    <citation type="submission" date="2021-01" db="EMBL/GenBank/DDBJ databases">
        <title>Whole genome shotgun sequence of Dactylosporangium siamense NBRC 106093.</title>
        <authorList>
            <person name="Komaki H."/>
            <person name="Tamura T."/>
        </authorList>
    </citation>
    <scope>NUCLEOTIDE SEQUENCE</scope>
    <source>
        <strain evidence="1">NBRC 106093</strain>
    </source>
</reference>
<keyword evidence="2" id="KW-1185">Reference proteome</keyword>
<evidence type="ECO:0000313" key="2">
    <source>
        <dbReference type="Proteomes" id="UP000660611"/>
    </source>
</evidence>
<sequence>MRGTAPTGTVKSMGASPATAEADLEPAVDDLVLLDTAEQVWGPDLLAYLLGAGLDAPLAGWSAEVALRDPGVRTRLDCALEVQRLFDLGSVARAWARDLHPALGFRSPASVIRTGEEDERRMVLELAERDSLKPR</sequence>
<comment type="caution">
    <text evidence="1">The sequence shown here is derived from an EMBL/GenBank/DDBJ whole genome shotgun (WGS) entry which is preliminary data.</text>
</comment>
<gene>
    <name evidence="1" type="ORF">Dsi01nite_064650</name>
</gene>
<dbReference type="EMBL" id="BONQ01000104">
    <property type="protein sequence ID" value="GIG48424.1"/>
    <property type="molecule type" value="Genomic_DNA"/>
</dbReference>
<accession>A0A919PQV4</accession>
<evidence type="ECO:0008006" key="3">
    <source>
        <dbReference type="Google" id="ProtNLM"/>
    </source>
</evidence>
<evidence type="ECO:0000313" key="1">
    <source>
        <dbReference type="EMBL" id="GIG48424.1"/>
    </source>
</evidence>
<organism evidence="1 2">
    <name type="scientific">Dactylosporangium siamense</name>
    <dbReference type="NCBI Taxonomy" id="685454"/>
    <lineage>
        <taxon>Bacteria</taxon>
        <taxon>Bacillati</taxon>
        <taxon>Actinomycetota</taxon>
        <taxon>Actinomycetes</taxon>
        <taxon>Micromonosporales</taxon>
        <taxon>Micromonosporaceae</taxon>
        <taxon>Dactylosporangium</taxon>
    </lineage>
</organism>
<dbReference type="AlphaFoldDB" id="A0A919PQV4"/>
<dbReference type="Proteomes" id="UP000660611">
    <property type="component" value="Unassembled WGS sequence"/>
</dbReference>
<protein>
    <recommendedName>
        <fullName evidence="3">Antitoxin Xre/MbcA/ParS-like toxin-binding domain-containing protein</fullName>
    </recommendedName>
</protein>